<dbReference type="GO" id="GO:0140496">
    <property type="term" value="F:gamma-tubulin complex binding"/>
    <property type="evidence" value="ECO:0007669"/>
    <property type="project" value="InterPro"/>
</dbReference>
<dbReference type="EMBL" id="WJXA01000008">
    <property type="protein sequence ID" value="KAF7135968.1"/>
    <property type="molecule type" value="Genomic_DNA"/>
</dbReference>
<dbReference type="GO" id="GO:2000694">
    <property type="term" value="P:regulation of phragmoplast microtubule organization"/>
    <property type="evidence" value="ECO:0007669"/>
    <property type="project" value="TreeGrafter"/>
</dbReference>
<dbReference type="GO" id="GO:0000919">
    <property type="term" value="P:cell plate assembly"/>
    <property type="evidence" value="ECO:0007669"/>
    <property type="project" value="TreeGrafter"/>
</dbReference>
<dbReference type="InterPro" id="IPR001680">
    <property type="entry name" value="WD40_rpt"/>
</dbReference>
<proteinExistence type="predicted"/>
<feature type="repeat" description="WD" evidence="1">
    <location>
        <begin position="142"/>
        <end position="156"/>
    </location>
</feature>
<name>A0A834LGQ2_RHOSS</name>
<keyword evidence="3" id="KW-1185">Reference proteome</keyword>
<dbReference type="PROSITE" id="PS50082">
    <property type="entry name" value="WD_REPEATS_2"/>
    <property type="match status" value="1"/>
</dbReference>
<dbReference type="InterPro" id="IPR044621">
    <property type="entry name" value="NEDD1"/>
</dbReference>
<protein>
    <submittedName>
        <fullName evidence="2">Uncharacterized protein</fullName>
    </submittedName>
</protein>
<dbReference type="SUPFAM" id="SSF50978">
    <property type="entry name" value="WD40 repeat-like"/>
    <property type="match status" value="1"/>
</dbReference>
<dbReference type="InterPro" id="IPR015943">
    <property type="entry name" value="WD40/YVTN_repeat-like_dom_sf"/>
</dbReference>
<keyword evidence="1" id="KW-0853">WD repeat</keyword>
<gene>
    <name evidence="2" type="ORF">RHSIM_Rhsim08G0019500</name>
</gene>
<organism evidence="2 3">
    <name type="scientific">Rhododendron simsii</name>
    <name type="common">Sims's rhododendron</name>
    <dbReference type="NCBI Taxonomy" id="118357"/>
    <lineage>
        <taxon>Eukaryota</taxon>
        <taxon>Viridiplantae</taxon>
        <taxon>Streptophyta</taxon>
        <taxon>Embryophyta</taxon>
        <taxon>Tracheophyta</taxon>
        <taxon>Spermatophyta</taxon>
        <taxon>Magnoliopsida</taxon>
        <taxon>eudicotyledons</taxon>
        <taxon>Gunneridae</taxon>
        <taxon>Pentapetalae</taxon>
        <taxon>asterids</taxon>
        <taxon>Ericales</taxon>
        <taxon>Ericaceae</taxon>
        <taxon>Ericoideae</taxon>
        <taxon>Rhodoreae</taxon>
        <taxon>Rhododendron</taxon>
    </lineage>
</organism>
<dbReference type="PANTHER" id="PTHR45096:SF1">
    <property type="entry name" value="PROTEIN NEDD1"/>
    <property type="match status" value="1"/>
</dbReference>
<dbReference type="PANTHER" id="PTHR45096">
    <property type="entry name" value="PROTEIN NEDD1"/>
    <property type="match status" value="1"/>
</dbReference>
<dbReference type="GO" id="GO:0060236">
    <property type="term" value="P:regulation of mitotic spindle organization"/>
    <property type="evidence" value="ECO:0007669"/>
    <property type="project" value="TreeGrafter"/>
</dbReference>
<evidence type="ECO:0000313" key="3">
    <source>
        <dbReference type="Proteomes" id="UP000626092"/>
    </source>
</evidence>
<dbReference type="AlphaFoldDB" id="A0A834LGQ2"/>
<dbReference type="GO" id="GO:0005828">
    <property type="term" value="C:kinetochore microtubule"/>
    <property type="evidence" value="ECO:0007669"/>
    <property type="project" value="TreeGrafter"/>
</dbReference>
<dbReference type="InterPro" id="IPR036322">
    <property type="entry name" value="WD40_repeat_dom_sf"/>
</dbReference>
<dbReference type="Proteomes" id="UP000626092">
    <property type="component" value="Unassembled WGS sequence"/>
</dbReference>
<reference evidence="2" key="1">
    <citation type="submission" date="2019-11" db="EMBL/GenBank/DDBJ databases">
        <authorList>
            <person name="Liu Y."/>
            <person name="Hou J."/>
            <person name="Li T.-Q."/>
            <person name="Guan C.-H."/>
            <person name="Wu X."/>
            <person name="Wu H.-Z."/>
            <person name="Ling F."/>
            <person name="Zhang R."/>
            <person name="Shi X.-G."/>
            <person name="Ren J.-P."/>
            <person name="Chen E.-F."/>
            <person name="Sun J.-M."/>
        </authorList>
    </citation>
    <scope>NUCLEOTIDE SEQUENCE</scope>
    <source>
        <strain evidence="2">Adult_tree_wgs_1</strain>
        <tissue evidence="2">Leaves</tissue>
    </source>
</reference>
<dbReference type="OrthoDB" id="1725674at2759"/>
<dbReference type="Gene3D" id="2.130.10.10">
    <property type="entry name" value="YVTN repeat-like/Quinoprotein amine dehydrogenase"/>
    <property type="match status" value="1"/>
</dbReference>
<comment type="caution">
    <text evidence="2">The sequence shown here is derived from an EMBL/GenBank/DDBJ whole genome shotgun (WGS) entry which is preliminary data.</text>
</comment>
<accession>A0A834LGQ2</accession>
<evidence type="ECO:0000256" key="1">
    <source>
        <dbReference type="PROSITE-ProRule" id="PRU00221"/>
    </source>
</evidence>
<dbReference type="GO" id="GO:0032467">
    <property type="term" value="P:positive regulation of cytokinesis"/>
    <property type="evidence" value="ECO:0007669"/>
    <property type="project" value="TreeGrafter"/>
</dbReference>
<dbReference type="GO" id="GO:0010968">
    <property type="term" value="P:regulation of microtubule nucleation"/>
    <property type="evidence" value="ECO:0007669"/>
    <property type="project" value="InterPro"/>
</dbReference>
<evidence type="ECO:0000313" key="2">
    <source>
        <dbReference type="EMBL" id="KAF7135968.1"/>
    </source>
</evidence>
<sequence>MNFADPSTAFLAAAGGHTVKLFDASVESGDPCTLSYTPSPGLQANSVKWNHTNFVLLWRVLETIRISLCGGRMKHEGDFSSVNHLISVQCAIAKLSMHLASVSLSGDVILHSLASGARAAEFKDPKNQVLRVLDYWRISRHLLVTAGDDGSVHLWDTTGRSPKGERSKMSSQSICFPHRRMSALLHARVQIVWLNLVGDESETVELQAVGGELLLTAMPPYFRIDTRTNILKSEQSKSDRRLILPGKHLDTT</sequence>